<dbReference type="Gene3D" id="3.40.1190.20">
    <property type="match status" value="1"/>
</dbReference>
<sequence length="177" mass="18952">MHKDLTQERPRSYTTVLTIAGSDTCAGAGIQADLKTFSALHCYGLTVITALTAQNTRGVDAVIPVDKEFTRKQLHALLEDINIDAVKTGMLGNSGTIQVVAEKLRKLKGIPVIVDTVLASTGGSCLLDSDAVPLMKELLFPQATLVTPNIPEAATLTGKKRLPTSRTQIRKTAEELL</sequence>
<evidence type="ECO:0000313" key="4">
    <source>
        <dbReference type="EMBL" id="HED31362.1"/>
    </source>
</evidence>
<dbReference type="EMBL" id="DSBW01000148">
    <property type="protein sequence ID" value="HED31362.1"/>
    <property type="molecule type" value="Genomic_DNA"/>
</dbReference>
<feature type="non-terminal residue" evidence="4">
    <location>
        <position position="177"/>
    </location>
</feature>
<keyword evidence="4" id="KW-0808">Transferase</keyword>
<keyword evidence="4" id="KW-0418">Kinase</keyword>
<comment type="caution">
    <text evidence="4">The sequence shown here is derived from an EMBL/GenBank/DDBJ whole genome shotgun (WGS) entry which is preliminary data.</text>
</comment>
<evidence type="ECO:0000256" key="1">
    <source>
        <dbReference type="ARBA" id="ARBA00004948"/>
    </source>
</evidence>
<accession>A0A831SMU6</accession>
<dbReference type="CDD" id="cd01169">
    <property type="entry name" value="HMPP_kinase"/>
    <property type="match status" value="1"/>
</dbReference>
<dbReference type="PANTHER" id="PTHR20858">
    <property type="entry name" value="PHOSPHOMETHYLPYRIMIDINE KINASE"/>
    <property type="match status" value="1"/>
</dbReference>
<proteinExistence type="predicted"/>
<dbReference type="InterPro" id="IPR029056">
    <property type="entry name" value="Ribokinase-like"/>
</dbReference>
<dbReference type="SUPFAM" id="SSF53613">
    <property type="entry name" value="Ribokinase-like"/>
    <property type="match status" value="1"/>
</dbReference>
<name>A0A831SMU6_PROAE</name>
<dbReference type="Proteomes" id="UP000886335">
    <property type="component" value="Unassembled WGS sequence"/>
</dbReference>
<protein>
    <recommendedName>
        <fullName evidence="2">hydroxymethylpyrimidine kinase</fullName>
        <ecNumber evidence="2">2.7.1.49</ecNumber>
    </recommendedName>
</protein>
<reference evidence="4" key="1">
    <citation type="journal article" date="2020" name="mSystems">
        <title>Genome- and Community-Level Interaction Insights into Carbon Utilization and Element Cycling Functions of Hydrothermarchaeota in Hydrothermal Sediment.</title>
        <authorList>
            <person name="Zhou Z."/>
            <person name="Liu Y."/>
            <person name="Xu W."/>
            <person name="Pan J."/>
            <person name="Luo Z.H."/>
            <person name="Li M."/>
        </authorList>
    </citation>
    <scope>NUCLEOTIDE SEQUENCE [LARGE SCALE GENOMIC DNA]</scope>
    <source>
        <strain evidence="4">SpSt-1181</strain>
    </source>
</reference>
<evidence type="ECO:0000256" key="2">
    <source>
        <dbReference type="ARBA" id="ARBA00012135"/>
    </source>
</evidence>
<dbReference type="AlphaFoldDB" id="A0A831SMU6"/>
<dbReference type="Pfam" id="PF08543">
    <property type="entry name" value="Phos_pyr_kin"/>
    <property type="match status" value="1"/>
</dbReference>
<feature type="domain" description="Pyridoxamine kinase/Phosphomethylpyrimidine kinase" evidence="3">
    <location>
        <begin position="23"/>
        <end position="176"/>
    </location>
</feature>
<dbReference type="GO" id="GO:0008972">
    <property type="term" value="F:phosphomethylpyrimidine kinase activity"/>
    <property type="evidence" value="ECO:0007669"/>
    <property type="project" value="InterPro"/>
</dbReference>
<organism evidence="4">
    <name type="scientific">Prosthecochloris aestuarii</name>
    <dbReference type="NCBI Taxonomy" id="1102"/>
    <lineage>
        <taxon>Bacteria</taxon>
        <taxon>Pseudomonadati</taxon>
        <taxon>Chlorobiota</taxon>
        <taxon>Chlorobiia</taxon>
        <taxon>Chlorobiales</taxon>
        <taxon>Chlorobiaceae</taxon>
        <taxon>Prosthecochloris</taxon>
    </lineage>
</organism>
<dbReference type="GO" id="GO:0005829">
    <property type="term" value="C:cytosol"/>
    <property type="evidence" value="ECO:0007669"/>
    <property type="project" value="TreeGrafter"/>
</dbReference>
<dbReference type="PANTHER" id="PTHR20858:SF17">
    <property type="entry name" value="HYDROXYMETHYLPYRIMIDINE_PHOSPHOMETHYLPYRIMIDINE KINASE THI20-RELATED"/>
    <property type="match status" value="1"/>
</dbReference>
<dbReference type="InterPro" id="IPR013749">
    <property type="entry name" value="PM/HMP-P_kinase-1"/>
</dbReference>
<gene>
    <name evidence="4" type="ORF">ENN50_06735</name>
</gene>
<dbReference type="EC" id="2.7.1.49" evidence="2"/>
<dbReference type="InterPro" id="IPR004399">
    <property type="entry name" value="HMP/HMP-P_kinase_dom"/>
</dbReference>
<comment type="pathway">
    <text evidence="1">Cofactor biosynthesis; thiamine diphosphate biosynthesis.</text>
</comment>
<dbReference type="GO" id="GO:0009228">
    <property type="term" value="P:thiamine biosynthetic process"/>
    <property type="evidence" value="ECO:0007669"/>
    <property type="project" value="InterPro"/>
</dbReference>
<dbReference type="GO" id="GO:0008902">
    <property type="term" value="F:hydroxymethylpyrimidine kinase activity"/>
    <property type="evidence" value="ECO:0007669"/>
    <property type="project" value="UniProtKB-EC"/>
</dbReference>
<evidence type="ECO:0000259" key="3">
    <source>
        <dbReference type="Pfam" id="PF08543"/>
    </source>
</evidence>